<reference evidence="4 5" key="1">
    <citation type="submission" date="2019-03" db="EMBL/GenBank/DDBJ databases">
        <title>Genomic Encyclopedia of Type Strains, Phase IV (KMG-IV): sequencing the most valuable type-strain genomes for metagenomic binning, comparative biology and taxonomic classification.</title>
        <authorList>
            <person name="Goeker M."/>
        </authorList>
    </citation>
    <scope>NUCLEOTIDE SEQUENCE [LARGE SCALE GENOMIC DNA]</scope>
    <source>
        <strain evidence="4 5">DSM 45707</strain>
    </source>
</reference>
<protein>
    <submittedName>
        <fullName evidence="4">Multimeric flavodoxin WrbA</fullName>
    </submittedName>
</protein>
<dbReference type="EMBL" id="SMAG01000005">
    <property type="protein sequence ID" value="TCS93881.1"/>
    <property type="molecule type" value="Genomic_DNA"/>
</dbReference>
<dbReference type="OrthoDB" id="9805976at2"/>
<gene>
    <name evidence="4" type="ORF">EDD58_10590</name>
</gene>
<keyword evidence="5" id="KW-1185">Reference proteome</keyword>
<dbReference type="SUPFAM" id="SSF52218">
    <property type="entry name" value="Flavoproteins"/>
    <property type="match status" value="1"/>
</dbReference>
<dbReference type="InterPro" id="IPR029039">
    <property type="entry name" value="Flavoprotein-like_sf"/>
</dbReference>
<evidence type="ECO:0000313" key="5">
    <source>
        <dbReference type="Proteomes" id="UP000294937"/>
    </source>
</evidence>
<evidence type="ECO:0000313" key="4">
    <source>
        <dbReference type="EMBL" id="TCS93881.1"/>
    </source>
</evidence>
<evidence type="ECO:0000256" key="2">
    <source>
        <dbReference type="ARBA" id="ARBA00022643"/>
    </source>
</evidence>
<dbReference type="Gene3D" id="3.40.50.360">
    <property type="match status" value="1"/>
</dbReference>
<dbReference type="PANTHER" id="PTHR43278:SF4">
    <property type="entry name" value="NAD(P)H-DEPENDENT FMN-CONTAINING OXIDOREDUCTASE YWQN-RELATED"/>
    <property type="match status" value="1"/>
</dbReference>
<organism evidence="4 5">
    <name type="scientific">Hazenella coriacea</name>
    <dbReference type="NCBI Taxonomy" id="1179467"/>
    <lineage>
        <taxon>Bacteria</taxon>
        <taxon>Bacillati</taxon>
        <taxon>Bacillota</taxon>
        <taxon>Bacilli</taxon>
        <taxon>Bacillales</taxon>
        <taxon>Thermoactinomycetaceae</taxon>
        <taxon>Hazenella</taxon>
    </lineage>
</organism>
<evidence type="ECO:0000259" key="3">
    <source>
        <dbReference type="Pfam" id="PF03358"/>
    </source>
</evidence>
<dbReference type="InterPro" id="IPR051796">
    <property type="entry name" value="ISF_SsuE-like"/>
</dbReference>
<dbReference type="InterPro" id="IPR005025">
    <property type="entry name" value="FMN_Rdtase-like_dom"/>
</dbReference>
<name>A0A4R3L2L1_9BACL</name>
<proteinExistence type="predicted"/>
<comment type="caution">
    <text evidence="4">The sequence shown here is derived from an EMBL/GenBank/DDBJ whole genome shotgun (WGS) entry which is preliminary data.</text>
</comment>
<sequence length="181" mass="21057">MKITVIHGSSRSNGNSELLTQRVCEGIDVEWIALREKQIQPIVDQRHTEKGFDPVDDDYEDVIVKVMESEILIFSTPLYWYGMSGRLKNFVDRWSQSLRNTNYDFKEEMKNKQAYVIITGGESVRVKALPLIQQFQYIFEFMNMKFSGYIIGKGSKPSEVLKDKQAIQEAQFLNQFLKSIK</sequence>
<dbReference type="Proteomes" id="UP000294937">
    <property type="component" value="Unassembled WGS sequence"/>
</dbReference>
<dbReference type="GO" id="GO:0016491">
    <property type="term" value="F:oxidoreductase activity"/>
    <property type="evidence" value="ECO:0007669"/>
    <property type="project" value="InterPro"/>
</dbReference>
<keyword evidence="2" id="KW-0288">FMN</keyword>
<accession>A0A4R3L2L1</accession>
<feature type="domain" description="NADPH-dependent FMN reductase-like" evidence="3">
    <location>
        <begin position="1"/>
        <end position="123"/>
    </location>
</feature>
<evidence type="ECO:0000256" key="1">
    <source>
        <dbReference type="ARBA" id="ARBA00022630"/>
    </source>
</evidence>
<dbReference type="PANTHER" id="PTHR43278">
    <property type="entry name" value="NAD(P)H-DEPENDENT FMN-CONTAINING OXIDOREDUCTASE YWQN-RELATED"/>
    <property type="match status" value="1"/>
</dbReference>
<dbReference type="AlphaFoldDB" id="A0A4R3L2L1"/>
<dbReference type="Pfam" id="PF03358">
    <property type="entry name" value="FMN_red"/>
    <property type="match status" value="1"/>
</dbReference>
<keyword evidence="1" id="KW-0285">Flavoprotein</keyword>